<accession>A0A7R9P308</accession>
<dbReference type="Pfam" id="PF13679">
    <property type="entry name" value="Methyltransf_32"/>
    <property type="match status" value="1"/>
</dbReference>
<sequence length="887" mass="98133">MRTSMFDPNLFRAALEDGTIGEGSAMQIVEEVMSEYKCSNICGAQDYYVEDHWNLLPSNWRNALNNIEPEELGSLIHKSNSVQRLSRVFPLSLLALCSVSSHLSLPREHTSSIERWPICDCEHCTGGQELVELIEEHLDKIPNQETRKNKSNISRNMLPQCIDSSNKLDDSNISNVFSQNDAVTGNTHEKNISSEGFKSLLSPCLIHPKLTNVFTKHVKPKKRHEIFKMAQIVARTARVQRCHQVVDVGSGLGHLARMLTYGFGLKVCCLEAQDTLSTQARRLDEELKVTASKHLLASDMSKFVHPVHINITLDYKTEPSDLEQALTIAFGGIHKDGFKFGIVGLHPCGDLGPILLNLFDRCPSAMFINIVGCCYMKITPEMYCERAVERLGLKLTEADLTAEDAERNLSQWKQVVTFYSLRLILAPLVETVLLLDRLLFLRESDMGISLLQKTSDTFIERIKLKNISPINYQLCELCPLPCSELNTAAVTVGLFITLFGTHLFKTLMSVQELSKLETFHGRDRELPSVVLATVARYASWQQEPYYLVVNQDESTSLLYSMVYSFAYPDLNLPRRLILSTAANTTMPTTAVAPITMPKAVAADVIQTFDEEDAVSIREAKVATSSSTVVSDLAYVKSYFGNLPGVIVSLEARDLPLIESVKIMHTIQEGVKQTPGPVASSATKFEQEVNTSEVISGWDKPIHPTEIRTSISPSSTVELNTTSALANYATEAVYGHSPGLRRTTIACPRLAPEHVVWRRSMEMGLARVVQTLDEEQAVAITEANAAISCSSVSADLAYVKSNFGNLPGAITALEARDLPLVKAVKIMRGIEENLNQASGSVGIAIVNKFNRVLQRNPGWKVMARASHGKFDMMGGMDSKRSGALALTH</sequence>
<evidence type="ECO:0000313" key="3">
    <source>
        <dbReference type="EMBL" id="CAD7568129.1"/>
    </source>
</evidence>
<evidence type="ECO:0000256" key="1">
    <source>
        <dbReference type="SAM" id="Coils"/>
    </source>
</evidence>
<proteinExistence type="predicted"/>
<reference evidence="3" key="1">
    <citation type="submission" date="2020-11" db="EMBL/GenBank/DDBJ databases">
        <authorList>
            <person name="Tran Van P."/>
        </authorList>
    </citation>
    <scope>NUCLEOTIDE SEQUENCE</scope>
</reference>
<gene>
    <name evidence="3" type="ORF">TCMB3V08_LOCUS902</name>
</gene>
<dbReference type="EMBL" id="OE179235">
    <property type="protein sequence ID" value="CAD7568129.1"/>
    <property type="molecule type" value="Genomic_DNA"/>
</dbReference>
<organism evidence="3">
    <name type="scientific">Timema californicum</name>
    <name type="common">California timema</name>
    <name type="synonym">Walking stick</name>
    <dbReference type="NCBI Taxonomy" id="61474"/>
    <lineage>
        <taxon>Eukaryota</taxon>
        <taxon>Metazoa</taxon>
        <taxon>Ecdysozoa</taxon>
        <taxon>Arthropoda</taxon>
        <taxon>Hexapoda</taxon>
        <taxon>Insecta</taxon>
        <taxon>Pterygota</taxon>
        <taxon>Neoptera</taxon>
        <taxon>Polyneoptera</taxon>
        <taxon>Phasmatodea</taxon>
        <taxon>Timematodea</taxon>
        <taxon>Timematoidea</taxon>
        <taxon>Timematidae</taxon>
        <taxon>Timema</taxon>
    </lineage>
</organism>
<dbReference type="InterPro" id="IPR029063">
    <property type="entry name" value="SAM-dependent_MTases_sf"/>
</dbReference>
<dbReference type="AlphaFoldDB" id="A0A7R9P308"/>
<feature type="coiled-coil region" evidence="1">
    <location>
        <begin position="388"/>
        <end position="415"/>
    </location>
</feature>
<dbReference type="PANTHER" id="PTHR12496">
    <property type="entry name" value="CGI-41 METHYLTRANSFERASE"/>
    <property type="match status" value="1"/>
</dbReference>
<dbReference type="SUPFAM" id="SSF53335">
    <property type="entry name" value="S-adenosyl-L-methionine-dependent methyltransferases"/>
    <property type="match status" value="1"/>
</dbReference>
<dbReference type="InterPro" id="IPR052220">
    <property type="entry name" value="METTL25"/>
</dbReference>
<protein>
    <submittedName>
        <fullName evidence="3">(California timema) hypothetical protein</fullName>
    </submittedName>
</protein>
<name>A0A7R9P308_TIMCA</name>
<dbReference type="InterPro" id="IPR025714">
    <property type="entry name" value="Methyltranfer_dom"/>
</dbReference>
<keyword evidence="1" id="KW-0175">Coiled coil</keyword>
<evidence type="ECO:0000259" key="2">
    <source>
        <dbReference type="Pfam" id="PF13679"/>
    </source>
</evidence>
<feature type="domain" description="Methyltransferase" evidence="2">
    <location>
        <begin position="221"/>
        <end position="379"/>
    </location>
</feature>
<dbReference type="PANTHER" id="PTHR12496:SF2">
    <property type="entry name" value="METHYLTRANSFERASE-LIKE PROTEIN 25B"/>
    <property type="match status" value="1"/>
</dbReference>
<dbReference type="Gene3D" id="3.40.50.150">
    <property type="entry name" value="Vaccinia Virus protein VP39"/>
    <property type="match status" value="1"/>
</dbReference>